<dbReference type="Gene3D" id="3.40.1410.10">
    <property type="entry name" value="Chorismate lyase-like"/>
    <property type="match status" value="1"/>
</dbReference>
<dbReference type="InterPro" id="IPR050679">
    <property type="entry name" value="Bact_HTH_transcr_reg"/>
</dbReference>
<evidence type="ECO:0000313" key="5">
    <source>
        <dbReference type="EMBL" id="OIQ71051.1"/>
    </source>
</evidence>
<evidence type="ECO:0000256" key="2">
    <source>
        <dbReference type="ARBA" id="ARBA00023125"/>
    </source>
</evidence>
<dbReference type="GO" id="GO:0045892">
    <property type="term" value="P:negative regulation of DNA-templated transcription"/>
    <property type="evidence" value="ECO:0007669"/>
    <property type="project" value="TreeGrafter"/>
</dbReference>
<protein>
    <submittedName>
        <fullName evidence="5">Mannosyl-D-glycerate transport/metabolism system repressor MngR</fullName>
    </submittedName>
</protein>
<dbReference type="Pfam" id="PF00392">
    <property type="entry name" value="GntR"/>
    <property type="match status" value="1"/>
</dbReference>
<dbReference type="InterPro" id="IPR000524">
    <property type="entry name" value="Tscrpt_reg_HTH_GntR"/>
</dbReference>
<proteinExistence type="predicted"/>
<gene>
    <name evidence="5" type="primary">mngR</name>
    <name evidence="5" type="ORF">GALL_473340</name>
</gene>
<dbReference type="PRINTS" id="PR00035">
    <property type="entry name" value="HTHGNTR"/>
</dbReference>
<dbReference type="AlphaFoldDB" id="A0A1J5Q0N4"/>
<organism evidence="5">
    <name type="scientific">mine drainage metagenome</name>
    <dbReference type="NCBI Taxonomy" id="410659"/>
    <lineage>
        <taxon>unclassified sequences</taxon>
        <taxon>metagenomes</taxon>
        <taxon>ecological metagenomes</taxon>
    </lineage>
</organism>
<dbReference type="SUPFAM" id="SSF64288">
    <property type="entry name" value="Chorismate lyase-like"/>
    <property type="match status" value="1"/>
</dbReference>
<dbReference type="SUPFAM" id="SSF46785">
    <property type="entry name" value="Winged helix' DNA-binding domain"/>
    <property type="match status" value="1"/>
</dbReference>
<evidence type="ECO:0000259" key="4">
    <source>
        <dbReference type="PROSITE" id="PS50949"/>
    </source>
</evidence>
<dbReference type="PROSITE" id="PS50949">
    <property type="entry name" value="HTH_GNTR"/>
    <property type="match status" value="1"/>
</dbReference>
<comment type="caution">
    <text evidence="5">The sequence shown here is derived from an EMBL/GenBank/DDBJ whole genome shotgun (WGS) entry which is preliminary data.</text>
</comment>
<evidence type="ECO:0000256" key="3">
    <source>
        <dbReference type="ARBA" id="ARBA00023163"/>
    </source>
</evidence>
<dbReference type="Pfam" id="PF07702">
    <property type="entry name" value="UTRA"/>
    <property type="match status" value="1"/>
</dbReference>
<dbReference type="InterPro" id="IPR011663">
    <property type="entry name" value="UTRA"/>
</dbReference>
<name>A0A1J5Q0N4_9ZZZZ</name>
<evidence type="ECO:0000256" key="1">
    <source>
        <dbReference type="ARBA" id="ARBA00023015"/>
    </source>
</evidence>
<dbReference type="PANTHER" id="PTHR44846">
    <property type="entry name" value="MANNOSYL-D-GLYCERATE TRANSPORT/METABOLISM SYSTEM REPRESSOR MNGR-RELATED"/>
    <property type="match status" value="1"/>
</dbReference>
<dbReference type="GO" id="GO:0003677">
    <property type="term" value="F:DNA binding"/>
    <property type="evidence" value="ECO:0007669"/>
    <property type="project" value="UniProtKB-KW"/>
</dbReference>
<dbReference type="Gene3D" id="1.10.10.10">
    <property type="entry name" value="Winged helix-like DNA-binding domain superfamily/Winged helix DNA-binding domain"/>
    <property type="match status" value="1"/>
</dbReference>
<dbReference type="EMBL" id="MLJW01003902">
    <property type="protein sequence ID" value="OIQ71051.1"/>
    <property type="molecule type" value="Genomic_DNA"/>
</dbReference>
<keyword evidence="3" id="KW-0804">Transcription</keyword>
<accession>A0A1J5Q0N4</accession>
<reference evidence="5" key="1">
    <citation type="submission" date="2016-10" db="EMBL/GenBank/DDBJ databases">
        <title>Sequence of Gallionella enrichment culture.</title>
        <authorList>
            <person name="Poehlein A."/>
            <person name="Muehling M."/>
            <person name="Daniel R."/>
        </authorList>
    </citation>
    <scope>NUCLEOTIDE SEQUENCE</scope>
</reference>
<feature type="domain" description="HTH gntR-type" evidence="4">
    <location>
        <begin position="14"/>
        <end position="82"/>
    </location>
</feature>
<dbReference type="GO" id="GO:0003700">
    <property type="term" value="F:DNA-binding transcription factor activity"/>
    <property type="evidence" value="ECO:0007669"/>
    <property type="project" value="InterPro"/>
</dbReference>
<dbReference type="SMART" id="SM00345">
    <property type="entry name" value="HTH_GNTR"/>
    <property type="match status" value="1"/>
</dbReference>
<keyword evidence="2" id="KW-0238">DNA-binding</keyword>
<sequence>MRTEEREESSHERESVWSSIAERLTQDIASGQHPAGARLPTEHMLAQQFGANRHTVRRALSSLASRGLVRMVQGSGTYVEDFAMDVALGRRTRHSENLLAAGVEGALQVTGRLHLRATAEIARALALPARSRVLQIDVLGEGNGRPILFSQRWFPLPRFEGLAEGVEQTGSITRAFAALIIGDRLLRPQERLVVLCPI</sequence>
<dbReference type="CDD" id="cd07377">
    <property type="entry name" value="WHTH_GntR"/>
    <property type="match status" value="1"/>
</dbReference>
<dbReference type="PANTHER" id="PTHR44846:SF1">
    <property type="entry name" value="MANNOSYL-D-GLYCERATE TRANSPORT_METABOLISM SYSTEM REPRESSOR MNGR-RELATED"/>
    <property type="match status" value="1"/>
</dbReference>
<dbReference type="InterPro" id="IPR028978">
    <property type="entry name" value="Chorismate_lyase_/UTRA_dom_sf"/>
</dbReference>
<keyword evidence="1" id="KW-0805">Transcription regulation</keyword>
<dbReference type="InterPro" id="IPR036390">
    <property type="entry name" value="WH_DNA-bd_sf"/>
</dbReference>
<dbReference type="InterPro" id="IPR036388">
    <property type="entry name" value="WH-like_DNA-bd_sf"/>
</dbReference>